<protein>
    <submittedName>
        <fullName evidence="1">Uncharacterized protein</fullName>
    </submittedName>
</protein>
<accession>A0A8S5SMI6</accession>
<name>A0A8S5SMI6_9CAUD</name>
<evidence type="ECO:0000313" key="1">
    <source>
        <dbReference type="EMBL" id="DAF52269.1"/>
    </source>
</evidence>
<reference evidence="1" key="1">
    <citation type="journal article" date="2021" name="Proc. Natl. Acad. Sci. U.S.A.">
        <title>A Catalog of Tens of Thousands of Viruses from Human Metagenomes Reveals Hidden Associations with Chronic Diseases.</title>
        <authorList>
            <person name="Tisza M.J."/>
            <person name="Buck C.B."/>
        </authorList>
    </citation>
    <scope>NUCLEOTIDE SEQUENCE</scope>
    <source>
        <strain evidence="1">CtIKM86</strain>
    </source>
</reference>
<dbReference type="EMBL" id="BK032631">
    <property type="protein sequence ID" value="DAF52269.1"/>
    <property type="molecule type" value="Genomic_DNA"/>
</dbReference>
<proteinExistence type="predicted"/>
<sequence length="171" mass="21138">MYCLEKNFTFGSYRQRFESWLSCYYFSRLYMQKTSVKLGDIAVYYEECDEFWSDSWSLNVDSKQGLDFLYFVNKYFKEPKEEPKSYYERTKTLIEFLCLKSHTRMVDYFTPYTYMTLNDTVYNTISQLHFRTTRLFNYFTNRASKDNLIWLTYALFLYEVFFRLNKREKNI</sequence>
<organism evidence="1">
    <name type="scientific">Podoviridae sp. ctIKM86</name>
    <dbReference type="NCBI Taxonomy" id="2827729"/>
    <lineage>
        <taxon>Viruses</taxon>
        <taxon>Duplodnaviria</taxon>
        <taxon>Heunggongvirae</taxon>
        <taxon>Uroviricota</taxon>
        <taxon>Caudoviricetes</taxon>
    </lineage>
</organism>